<evidence type="ECO:0000259" key="14">
    <source>
        <dbReference type="PROSITE" id="PS51710"/>
    </source>
</evidence>
<feature type="region of interest" description="Disordered" evidence="12">
    <location>
        <begin position="1167"/>
        <end position="1189"/>
    </location>
</feature>
<dbReference type="InterPro" id="IPR013083">
    <property type="entry name" value="Znf_RING/FYVE/PHD"/>
</dbReference>
<dbReference type="InterPro" id="IPR036291">
    <property type="entry name" value="NAD(P)-bd_dom_sf"/>
</dbReference>
<dbReference type="Pfam" id="PF07479">
    <property type="entry name" value="NAD_Gly3P_dh_C"/>
    <property type="match status" value="1"/>
</dbReference>
<feature type="domain" description="OCT" evidence="15">
    <location>
        <begin position="1435"/>
        <end position="1513"/>
    </location>
</feature>
<keyword evidence="6 10" id="KW-0520">NAD</keyword>
<dbReference type="GO" id="GO:0042803">
    <property type="term" value="F:protein homodimerization activity"/>
    <property type="evidence" value="ECO:0007669"/>
    <property type="project" value="InterPro"/>
</dbReference>
<dbReference type="InterPro" id="IPR006074">
    <property type="entry name" value="GTP1-OBG_CS"/>
</dbReference>
<dbReference type="FunFam" id="1.10.1040.10:FF:000004">
    <property type="entry name" value="Glycerol-3-phosphate dehydrogenase [NAD(+)]"/>
    <property type="match status" value="1"/>
</dbReference>
<dbReference type="SUPFAM" id="SSF102741">
    <property type="entry name" value="Obg GTP-binding protein C-terminal domain"/>
    <property type="match status" value="1"/>
</dbReference>
<dbReference type="InterPro" id="IPR003613">
    <property type="entry name" value="Ubox_domain"/>
</dbReference>
<dbReference type="PROSITE" id="PS51881">
    <property type="entry name" value="OCT"/>
    <property type="match status" value="1"/>
</dbReference>
<dbReference type="SUPFAM" id="SSF57850">
    <property type="entry name" value="RING/U-box"/>
    <property type="match status" value="1"/>
</dbReference>
<dbReference type="Pfam" id="PF01210">
    <property type="entry name" value="NAD_Gly3P_dh_N"/>
    <property type="match status" value="1"/>
</dbReference>
<dbReference type="InterPro" id="IPR013328">
    <property type="entry name" value="6PGD_dom2"/>
</dbReference>
<dbReference type="PANTHER" id="PTHR11728:SF8">
    <property type="entry name" value="GLYCEROL-3-PHOSPHATE DEHYDROGENASE [NAD(+)]-RELATED"/>
    <property type="match status" value="1"/>
</dbReference>
<name>A0AAV4M250_BABCB</name>
<feature type="region of interest" description="Disordered" evidence="12">
    <location>
        <begin position="1208"/>
        <end position="1233"/>
    </location>
</feature>
<dbReference type="GO" id="GO:0005525">
    <property type="term" value="F:GTP binding"/>
    <property type="evidence" value="ECO:0007669"/>
    <property type="project" value="UniProtKB-KW"/>
</dbReference>
<dbReference type="Pfam" id="PF09269">
    <property type="entry name" value="DUF1967"/>
    <property type="match status" value="1"/>
</dbReference>
<reference evidence="17 18" key="1">
    <citation type="submission" date="2021-06" db="EMBL/GenBank/DDBJ databases">
        <title>Genome sequence of Babesia caballi.</title>
        <authorList>
            <person name="Yamagishi J."/>
            <person name="Kidaka T."/>
            <person name="Ochi A."/>
        </authorList>
    </citation>
    <scope>NUCLEOTIDE SEQUENCE [LARGE SCALE GENOMIC DNA]</scope>
    <source>
        <strain evidence="17">USDA-D6B2</strain>
    </source>
</reference>
<dbReference type="Pfam" id="PF04564">
    <property type="entry name" value="U-box"/>
    <property type="match status" value="1"/>
</dbReference>
<keyword evidence="18" id="KW-1185">Reference proteome</keyword>
<dbReference type="InterPro" id="IPR036726">
    <property type="entry name" value="GTP1_OBG_dom_sf"/>
</dbReference>
<dbReference type="SUPFAM" id="SSF51735">
    <property type="entry name" value="NAD(P)-binding Rossmann-fold domains"/>
    <property type="match status" value="1"/>
</dbReference>
<dbReference type="Gene3D" id="3.40.50.300">
    <property type="entry name" value="P-loop containing nucleotide triphosphate hydrolases"/>
    <property type="match status" value="2"/>
</dbReference>
<dbReference type="RefSeq" id="XP_067718334.1">
    <property type="nucleotide sequence ID" value="XM_067862233.1"/>
</dbReference>
<comment type="catalytic activity">
    <reaction evidence="8 11">
        <text>sn-glycerol 3-phosphate + NAD(+) = dihydroxyacetone phosphate + NADH + H(+)</text>
        <dbReference type="Rhea" id="RHEA:11092"/>
        <dbReference type="ChEBI" id="CHEBI:15378"/>
        <dbReference type="ChEBI" id="CHEBI:57540"/>
        <dbReference type="ChEBI" id="CHEBI:57597"/>
        <dbReference type="ChEBI" id="CHEBI:57642"/>
        <dbReference type="ChEBI" id="CHEBI:57945"/>
        <dbReference type="EC" id="1.1.1.8"/>
    </reaction>
</comment>
<dbReference type="InterPro" id="IPR015349">
    <property type="entry name" value="OCT_dom"/>
</dbReference>
<dbReference type="InterPro" id="IPR031167">
    <property type="entry name" value="G_OBG"/>
</dbReference>
<feature type="region of interest" description="Disordered" evidence="12">
    <location>
        <begin position="366"/>
        <end position="389"/>
    </location>
</feature>
<evidence type="ECO:0000256" key="4">
    <source>
        <dbReference type="ARBA" id="ARBA00022741"/>
    </source>
</evidence>
<dbReference type="SUPFAM" id="SSF48452">
    <property type="entry name" value="TPR-like"/>
    <property type="match status" value="1"/>
</dbReference>
<feature type="domain" description="OBG-type G" evidence="14">
    <location>
        <begin position="1288"/>
        <end position="1412"/>
    </location>
</feature>
<feature type="compositionally biased region" description="Acidic residues" evidence="12">
    <location>
        <begin position="1208"/>
        <end position="1224"/>
    </location>
</feature>
<keyword evidence="9" id="KW-0802">TPR repeat</keyword>
<evidence type="ECO:0000256" key="7">
    <source>
        <dbReference type="ARBA" id="ARBA00023134"/>
    </source>
</evidence>
<dbReference type="PRINTS" id="PR00077">
    <property type="entry name" value="GPDHDRGNASE"/>
</dbReference>
<evidence type="ECO:0000256" key="1">
    <source>
        <dbReference type="ARBA" id="ARBA00001946"/>
    </source>
</evidence>
<evidence type="ECO:0000256" key="10">
    <source>
        <dbReference type="RuleBase" id="RU000437"/>
    </source>
</evidence>
<dbReference type="EC" id="1.1.1.8" evidence="11"/>
<keyword evidence="7" id="KW-0342">GTP-binding</keyword>
<dbReference type="InterPro" id="IPR008927">
    <property type="entry name" value="6-PGluconate_DH-like_C_sf"/>
</dbReference>
<feature type="repeat" description="TPR" evidence="9">
    <location>
        <begin position="398"/>
        <end position="431"/>
    </location>
</feature>
<dbReference type="EMBL" id="BPLF01000006">
    <property type="protein sequence ID" value="GIX66265.1"/>
    <property type="molecule type" value="Genomic_DNA"/>
</dbReference>
<dbReference type="Pfam" id="PF13414">
    <property type="entry name" value="TPR_11"/>
    <property type="match status" value="1"/>
</dbReference>
<comment type="cofactor">
    <cofactor evidence="1">
        <name>Mg(2+)</name>
        <dbReference type="ChEBI" id="CHEBI:18420"/>
    </cofactor>
</comment>
<proteinExistence type="inferred from homology"/>
<dbReference type="GO" id="GO:0051287">
    <property type="term" value="F:NAD binding"/>
    <property type="evidence" value="ECO:0007669"/>
    <property type="project" value="UniProtKB-UniRule"/>
</dbReference>
<keyword evidence="4" id="KW-0547">Nucleotide-binding</keyword>
<comment type="similarity">
    <text evidence="2">Belongs to the TRAFAC class OBG-HflX-like GTPase superfamily. OBG GTPase family.</text>
</comment>
<dbReference type="InterPro" id="IPR027417">
    <property type="entry name" value="P-loop_NTPase"/>
</dbReference>
<dbReference type="GO" id="GO:0005975">
    <property type="term" value="P:carbohydrate metabolic process"/>
    <property type="evidence" value="ECO:0007669"/>
    <property type="project" value="InterPro"/>
</dbReference>
<dbReference type="Pfam" id="PF01926">
    <property type="entry name" value="MMR_HSR1"/>
    <property type="match status" value="1"/>
</dbReference>
<dbReference type="CDD" id="cd16654">
    <property type="entry name" value="RING-Ubox_CHIP"/>
    <property type="match status" value="1"/>
</dbReference>
<dbReference type="GeneID" id="94197746"/>
<dbReference type="GO" id="GO:0005829">
    <property type="term" value="C:cytosol"/>
    <property type="evidence" value="ECO:0007669"/>
    <property type="project" value="TreeGrafter"/>
</dbReference>
<dbReference type="SUPFAM" id="SSF48179">
    <property type="entry name" value="6-phosphogluconate dehydrogenase C-terminal domain-like"/>
    <property type="match status" value="1"/>
</dbReference>
<evidence type="ECO:0000256" key="8">
    <source>
        <dbReference type="ARBA" id="ARBA00048683"/>
    </source>
</evidence>
<dbReference type="NCBIfam" id="TIGR03595">
    <property type="entry name" value="Obg_CgtA_exten"/>
    <property type="match status" value="1"/>
</dbReference>
<evidence type="ECO:0000313" key="18">
    <source>
        <dbReference type="Proteomes" id="UP001497744"/>
    </source>
</evidence>
<evidence type="ECO:0000256" key="6">
    <source>
        <dbReference type="ARBA" id="ARBA00023027"/>
    </source>
</evidence>
<dbReference type="SMART" id="SM00504">
    <property type="entry name" value="Ubox"/>
    <property type="match status" value="1"/>
</dbReference>
<dbReference type="Proteomes" id="UP001497744">
    <property type="component" value="Unassembled WGS sequence"/>
</dbReference>
<dbReference type="InterPro" id="IPR011990">
    <property type="entry name" value="TPR-like_helical_dom_sf"/>
</dbReference>
<dbReference type="PROSITE" id="PS00905">
    <property type="entry name" value="GTP1_OBG"/>
    <property type="match status" value="1"/>
</dbReference>
<dbReference type="Gene3D" id="3.30.40.10">
    <property type="entry name" value="Zinc/RING finger domain, C3HC4 (zinc finger)"/>
    <property type="match status" value="1"/>
</dbReference>
<dbReference type="GO" id="GO:0141152">
    <property type="term" value="F:glycerol-3-phosphate dehydrogenase (NAD+) activity"/>
    <property type="evidence" value="ECO:0007669"/>
    <property type="project" value="UniProtKB-UniRule"/>
</dbReference>
<dbReference type="InterPro" id="IPR045202">
    <property type="entry name" value="CHIP_RING-Ubox"/>
</dbReference>
<dbReference type="NCBIfam" id="TIGR03376">
    <property type="entry name" value="glycerol3P_DH"/>
    <property type="match status" value="1"/>
</dbReference>
<dbReference type="PROSITE" id="PS50005">
    <property type="entry name" value="TPR"/>
    <property type="match status" value="1"/>
</dbReference>
<feature type="region of interest" description="Disordered" evidence="12">
    <location>
        <begin position="1026"/>
        <end position="1049"/>
    </location>
</feature>
<dbReference type="SUPFAM" id="SSF52540">
    <property type="entry name" value="P-loop containing nucleoside triphosphate hydrolases"/>
    <property type="match status" value="2"/>
</dbReference>
<dbReference type="InterPro" id="IPR036346">
    <property type="entry name" value="GTP-bd_prot_GTP1/OBG_C_sf"/>
</dbReference>
<dbReference type="InterPro" id="IPR006168">
    <property type="entry name" value="G3P_DH_NAD-dep"/>
</dbReference>
<dbReference type="GO" id="GO:0016567">
    <property type="term" value="P:protein ubiquitination"/>
    <property type="evidence" value="ECO:0007669"/>
    <property type="project" value="InterPro"/>
</dbReference>
<sequence length="1516" mass="166771">MASAKKVCVIGCGNWGTASAKLVAENATRYPEFDDTVRIWVLEEEFEGRKLSEIINTDHENKKYLPGIKLPANLLAVPDMKECVQECDVFTIVLPHQFVNSTVRKMKELGPLKPGACFISLVKGIELTGRDVICFTDTIERELGVPCLALSGANVATNVALEEFSEATIGYNAKDKELALLFQKLFDRPYFKVNCVPGVAAVQVFGAIKNAVAIAAGFCDGLGLGSNTKAAIMRLGLREIYNFSRKFFNDDCQEVVFESAGVADLITTCIGGRNVRCAAEFAKHGGKKSWNDIEKEMLGGQKLQGTSTAEEVYHVLKAHNIENEFPLFAVTYKIAYEGAEPMELIRKFAVASMSEGVPAQLAQSNFAAESGSDGDKNSAAATSAGDEWERRHRRIQEAEHFRNLGNESFKRGFLESAIEYYSKAINCYPENFEYYTNRALCYKKQGKWQDVANDVRAALNLDADSVKAHYYLGQALLHLGEPEEGLKKLTKAKTLSEHYKVPYINEIEEEILRAKKFVWLNEDATFVQQLCSFKEYIGEAILRDKQSGTISEAEHTTRLSQFDTVFSALDRARERNVPSHLCCKISMCIMKDPVVSPSGITYERELLEQHLRLNGEFDPVTREACSLKSIYPNYSIKEAIDLFLKDSREPVCVGFLSSGRLLEVVKRTVVEGLLSSNATSTGAGRRSQSLDWSHEHAGRRYGGVTLRINAKSGSAGGKGEDESDIANSQGNDIECMGDTGCSTEDEVSGTCSAAVDQVNGPPAAPVFIDATDPENEWHETQLVDRCRIIAKGGRGGNGCVSFRREKHVPLGGADGGNGGPGGSVYVVCDDSMSNLNPVKKFYVYKAENGKHGLGGRCNGAKGSSRYIPVPPGTHVYSMEGDLHAVLKRRGDRLMIVRGGRGGKGNRYYKSKFNTAPHVCENGEEGGTREVVLNYKIVGNVALIGKPNSGTATLAASSLTRSGKSSMLRCLSNARPKVANYAFSTKFPVVGMLDVDKYAGKTYTDDMCDDNGGETRDGRGRVHGDVDALSDESGDVASNGDDFSRGEGGPCEGGKILKNDRLSKFRSVPSYTSIVHTIEVTKESRSLKEGDIRGDVVCGVDIMSEKDQYGKRTRGNGHDVCGVAGEVDPNLCQNRGAVSRQSNIVDTAKDQMVCLYGYRCAPQQLQSAETSNGADSTATSRPIKQGHRISSKESGILRGVRVNHVSSSFEDESNMEYDAATDESSELYGSCSDTDYDDGDTSDYDGALDYTTYDCDVTDGLSMADEAFDTAESIAGFCGLGGEEDEEGVKRQLVIADVPGLIEGASAGRGLGHKFLKHIENSNVLAYVIDASLENPLGDYRDVRNEVKLYNEELLSRMELVLLNKIDLVDFRRVEEIVEAFQHECNHDRIYTVSAKTRVNMDAVMRAFACIYEDHGIQQHLEGEPMDAAIDDPDDFRKLNPRKFKVEQVAEGEFRIRSKYLERKVPMMRFDLRETLDRLRRILRTNRIHYKLRRMGVKAGDTLHIGPMSFSVNELAY</sequence>
<dbReference type="FunFam" id="2.70.210.12:FF:000001">
    <property type="entry name" value="GTPase Obg"/>
    <property type="match status" value="1"/>
</dbReference>
<dbReference type="PROSITE" id="PS00957">
    <property type="entry name" value="NAD_G3PDH"/>
    <property type="match status" value="1"/>
</dbReference>
<dbReference type="InterPro" id="IPR006169">
    <property type="entry name" value="GTP1_OBG_dom"/>
</dbReference>
<dbReference type="GO" id="GO:0004842">
    <property type="term" value="F:ubiquitin-protein transferase activity"/>
    <property type="evidence" value="ECO:0007669"/>
    <property type="project" value="InterPro"/>
</dbReference>
<evidence type="ECO:0000259" key="16">
    <source>
        <dbReference type="PROSITE" id="PS51883"/>
    </source>
</evidence>
<keyword evidence="5 10" id="KW-0560">Oxidoreductase</keyword>
<evidence type="ECO:0000256" key="11">
    <source>
        <dbReference type="RuleBase" id="RU361243"/>
    </source>
</evidence>
<gene>
    <name evidence="17" type="ORF">BcabD6B2_57010</name>
</gene>
<evidence type="ECO:0000256" key="3">
    <source>
        <dbReference type="ARBA" id="ARBA00011009"/>
    </source>
</evidence>
<dbReference type="InterPro" id="IPR006109">
    <property type="entry name" value="G3P_DH_NAD-dep_C"/>
</dbReference>
<protein>
    <recommendedName>
        <fullName evidence="11">Glycerol-3-phosphate dehydrogenase [NAD(+)]</fullName>
        <ecNumber evidence="11">1.1.1.8</ecNumber>
    </recommendedName>
</protein>
<evidence type="ECO:0000259" key="15">
    <source>
        <dbReference type="PROSITE" id="PS51881"/>
    </source>
</evidence>
<dbReference type="Gene3D" id="2.70.210.12">
    <property type="entry name" value="GTP1/OBG domain"/>
    <property type="match status" value="1"/>
</dbReference>
<feature type="domain" description="U-box" evidence="13">
    <location>
        <begin position="576"/>
        <end position="650"/>
    </location>
</feature>
<dbReference type="InterPro" id="IPR006073">
    <property type="entry name" value="GTP-bd"/>
</dbReference>
<evidence type="ECO:0000256" key="12">
    <source>
        <dbReference type="SAM" id="MobiDB-lite"/>
    </source>
</evidence>
<dbReference type="InterPro" id="IPR011128">
    <property type="entry name" value="G3P_DH_NAD-dep_N"/>
</dbReference>
<organism evidence="17 18">
    <name type="scientific">Babesia caballi</name>
    <dbReference type="NCBI Taxonomy" id="5871"/>
    <lineage>
        <taxon>Eukaryota</taxon>
        <taxon>Sar</taxon>
        <taxon>Alveolata</taxon>
        <taxon>Apicomplexa</taxon>
        <taxon>Aconoidasida</taxon>
        <taxon>Piroplasmida</taxon>
        <taxon>Babesiidae</taxon>
        <taxon>Babesia</taxon>
    </lineage>
</organism>
<feature type="compositionally biased region" description="Polar residues" evidence="12">
    <location>
        <begin position="1167"/>
        <end position="1181"/>
    </location>
</feature>
<dbReference type="PROSITE" id="PS51883">
    <property type="entry name" value="OBG"/>
    <property type="match status" value="1"/>
</dbReference>
<dbReference type="InterPro" id="IPR017751">
    <property type="entry name" value="G3P_DH_NAD-dep_euk"/>
</dbReference>
<dbReference type="GO" id="GO:0046168">
    <property type="term" value="P:glycerol-3-phosphate catabolic process"/>
    <property type="evidence" value="ECO:0007669"/>
    <property type="project" value="UniProtKB-UniRule"/>
</dbReference>
<dbReference type="GO" id="GO:0042254">
    <property type="term" value="P:ribosome biogenesis"/>
    <property type="evidence" value="ECO:0007669"/>
    <property type="project" value="UniProtKB-UniRule"/>
</dbReference>
<evidence type="ECO:0000256" key="2">
    <source>
        <dbReference type="ARBA" id="ARBA00007699"/>
    </source>
</evidence>
<dbReference type="Pfam" id="PF01018">
    <property type="entry name" value="GTP1_OBG"/>
    <property type="match status" value="1"/>
</dbReference>
<dbReference type="SMART" id="SM00028">
    <property type="entry name" value="TPR"/>
    <property type="match status" value="3"/>
</dbReference>
<dbReference type="Gene3D" id="3.40.50.720">
    <property type="entry name" value="NAD(P)-binding Rossmann-like Domain"/>
    <property type="match status" value="1"/>
</dbReference>
<dbReference type="SUPFAM" id="SSF82051">
    <property type="entry name" value="Obg GTP-binding protein N-terminal domain"/>
    <property type="match status" value="1"/>
</dbReference>
<accession>A0AAV4M250</accession>
<evidence type="ECO:0000256" key="9">
    <source>
        <dbReference type="PROSITE-ProRule" id="PRU00339"/>
    </source>
</evidence>
<comment type="caution">
    <text evidence="17">The sequence shown here is derived from an EMBL/GenBank/DDBJ whole genome shotgun (WGS) entry which is preliminary data.</text>
</comment>
<feature type="domain" description="Obg" evidence="16">
    <location>
        <begin position="780"/>
        <end position="937"/>
    </location>
</feature>
<dbReference type="PROSITE" id="PS51698">
    <property type="entry name" value="U_BOX"/>
    <property type="match status" value="1"/>
</dbReference>
<comment type="similarity">
    <text evidence="3 10">Belongs to the NAD-dependent glycerol-3-phosphate dehydrogenase family.</text>
</comment>
<evidence type="ECO:0000259" key="13">
    <source>
        <dbReference type="PROSITE" id="PS51698"/>
    </source>
</evidence>
<dbReference type="PANTHER" id="PTHR11728">
    <property type="entry name" value="GLYCEROL-3-PHOSPHATE DEHYDROGENASE"/>
    <property type="match status" value="1"/>
</dbReference>
<dbReference type="Gene3D" id="3.30.300.350">
    <property type="entry name" value="GTP-binding protein OBG, C-terminal domain"/>
    <property type="match status" value="1"/>
</dbReference>
<dbReference type="InterPro" id="IPR019734">
    <property type="entry name" value="TPR_rpt"/>
</dbReference>
<dbReference type="Gene3D" id="1.25.40.10">
    <property type="entry name" value="Tetratricopeptide repeat domain"/>
    <property type="match status" value="1"/>
</dbReference>
<evidence type="ECO:0000313" key="17">
    <source>
        <dbReference type="EMBL" id="GIX66265.1"/>
    </source>
</evidence>
<dbReference type="PROSITE" id="PS51710">
    <property type="entry name" value="G_OBG"/>
    <property type="match status" value="1"/>
</dbReference>
<dbReference type="Gene3D" id="1.10.1040.10">
    <property type="entry name" value="N-(1-d-carboxylethyl)-l-norvaline Dehydrogenase, domain 2"/>
    <property type="match status" value="1"/>
</dbReference>
<evidence type="ECO:0000256" key="5">
    <source>
        <dbReference type="ARBA" id="ARBA00023002"/>
    </source>
</evidence>